<protein>
    <submittedName>
        <fullName evidence="2">Uncharacterized protein</fullName>
    </submittedName>
</protein>
<dbReference type="AlphaFoldDB" id="A0A1A8XWX1"/>
<dbReference type="Proteomes" id="UP000199169">
    <property type="component" value="Unassembled WGS sequence"/>
</dbReference>
<keyword evidence="3" id="KW-1185">Reference proteome</keyword>
<reference evidence="2 3" key="1">
    <citation type="submission" date="2016-06" db="EMBL/GenBank/DDBJ databases">
        <authorList>
            <person name="Kjaerup R.B."/>
            <person name="Dalgaard T.S."/>
            <person name="Juul-Madsen H.R."/>
        </authorList>
    </citation>
    <scope>NUCLEOTIDE SEQUENCE [LARGE SCALE GENOMIC DNA]</scope>
    <source>
        <strain evidence="2">3</strain>
    </source>
</reference>
<proteinExistence type="predicted"/>
<name>A0A1A8XWX1_9PROT</name>
<accession>A0A1A8XWX1</accession>
<evidence type="ECO:0000313" key="3">
    <source>
        <dbReference type="Proteomes" id="UP000199169"/>
    </source>
</evidence>
<evidence type="ECO:0000313" key="2">
    <source>
        <dbReference type="EMBL" id="SBT09127.1"/>
    </source>
</evidence>
<dbReference type="STRING" id="1860102.ACCAA_670051"/>
<gene>
    <name evidence="2" type="ORF">ACCAA_670051</name>
</gene>
<feature type="region of interest" description="Disordered" evidence="1">
    <location>
        <begin position="54"/>
        <end position="73"/>
    </location>
</feature>
<dbReference type="EMBL" id="FLQX01000146">
    <property type="protein sequence ID" value="SBT09127.1"/>
    <property type="molecule type" value="Genomic_DNA"/>
</dbReference>
<organism evidence="2 3">
    <name type="scientific">Candidatus Accumulibacter aalborgensis</name>
    <dbReference type="NCBI Taxonomy" id="1860102"/>
    <lineage>
        <taxon>Bacteria</taxon>
        <taxon>Pseudomonadati</taxon>
        <taxon>Pseudomonadota</taxon>
        <taxon>Betaproteobacteria</taxon>
        <taxon>Candidatus Accumulibacter</taxon>
    </lineage>
</organism>
<sequence>MPLPAGSAFLERVPPNAARSVLQTTDPPFVIVVVYLTKPFGTAEWRLCVVSCRNGSQPPSDATPAREPQAAGW</sequence>
<evidence type="ECO:0000256" key="1">
    <source>
        <dbReference type="SAM" id="MobiDB-lite"/>
    </source>
</evidence>